<dbReference type="EMBL" id="GL732713">
    <property type="protein sequence ID" value="EFX66187.1"/>
    <property type="molecule type" value="Genomic_DNA"/>
</dbReference>
<evidence type="ECO:0000259" key="1">
    <source>
        <dbReference type="Pfam" id="PF18114"/>
    </source>
</evidence>
<organism evidence="2 3">
    <name type="scientific">Daphnia pulex</name>
    <name type="common">Water flea</name>
    <dbReference type="NCBI Taxonomy" id="6669"/>
    <lineage>
        <taxon>Eukaryota</taxon>
        <taxon>Metazoa</taxon>
        <taxon>Ecdysozoa</taxon>
        <taxon>Arthropoda</taxon>
        <taxon>Crustacea</taxon>
        <taxon>Branchiopoda</taxon>
        <taxon>Diplostraca</taxon>
        <taxon>Cladocera</taxon>
        <taxon>Anomopoda</taxon>
        <taxon>Daphniidae</taxon>
        <taxon>Daphnia</taxon>
    </lineage>
</organism>
<gene>
    <name evidence="2" type="ORF">DAPPUDRAFT_332440</name>
</gene>
<reference evidence="2 3" key="1">
    <citation type="journal article" date="2011" name="Science">
        <title>The ecoresponsive genome of Daphnia pulex.</title>
        <authorList>
            <person name="Colbourne J.K."/>
            <person name="Pfrender M.E."/>
            <person name="Gilbert D."/>
            <person name="Thomas W.K."/>
            <person name="Tucker A."/>
            <person name="Oakley T.H."/>
            <person name="Tokishita S."/>
            <person name="Aerts A."/>
            <person name="Arnold G.J."/>
            <person name="Basu M.K."/>
            <person name="Bauer D.J."/>
            <person name="Caceres C.E."/>
            <person name="Carmel L."/>
            <person name="Casola C."/>
            <person name="Choi J.H."/>
            <person name="Detter J.C."/>
            <person name="Dong Q."/>
            <person name="Dusheyko S."/>
            <person name="Eads B.D."/>
            <person name="Frohlich T."/>
            <person name="Geiler-Samerotte K.A."/>
            <person name="Gerlach D."/>
            <person name="Hatcher P."/>
            <person name="Jogdeo S."/>
            <person name="Krijgsveld J."/>
            <person name="Kriventseva E.V."/>
            <person name="Kultz D."/>
            <person name="Laforsch C."/>
            <person name="Lindquist E."/>
            <person name="Lopez J."/>
            <person name="Manak J.R."/>
            <person name="Muller J."/>
            <person name="Pangilinan J."/>
            <person name="Patwardhan R.P."/>
            <person name="Pitluck S."/>
            <person name="Pritham E.J."/>
            <person name="Rechtsteiner A."/>
            <person name="Rho M."/>
            <person name="Rogozin I.B."/>
            <person name="Sakarya O."/>
            <person name="Salamov A."/>
            <person name="Schaack S."/>
            <person name="Shapiro H."/>
            <person name="Shiga Y."/>
            <person name="Skalitzky C."/>
            <person name="Smith Z."/>
            <person name="Souvorov A."/>
            <person name="Sung W."/>
            <person name="Tang Z."/>
            <person name="Tsuchiya D."/>
            <person name="Tu H."/>
            <person name="Vos H."/>
            <person name="Wang M."/>
            <person name="Wolf Y.I."/>
            <person name="Yamagata H."/>
            <person name="Yamada T."/>
            <person name="Ye Y."/>
            <person name="Shaw J.R."/>
            <person name="Andrews J."/>
            <person name="Crease T.J."/>
            <person name="Tang H."/>
            <person name="Lucas S.M."/>
            <person name="Robertson H.M."/>
            <person name="Bork P."/>
            <person name="Koonin E.V."/>
            <person name="Zdobnov E.M."/>
            <person name="Grigoriev I.V."/>
            <person name="Lynch M."/>
            <person name="Boore J.L."/>
        </authorList>
    </citation>
    <scope>NUCLEOTIDE SEQUENCE [LARGE SCALE GENOMIC DNA]</scope>
</reference>
<dbReference type="Pfam" id="PF18114">
    <property type="entry name" value="Suv3_N"/>
    <property type="match status" value="1"/>
</dbReference>
<dbReference type="HOGENOM" id="CLU_2592186_0_0_1"/>
<dbReference type="InterPro" id="IPR041453">
    <property type="entry name" value="Suv3_N"/>
</dbReference>
<accession>E9HPZ3</accession>
<dbReference type="InParanoid" id="E9HPZ3"/>
<proteinExistence type="predicted"/>
<keyword evidence="3" id="KW-1185">Reference proteome</keyword>
<sequence>MADSSHMWVLNYLENLKNGIDNYIYHQTSLPFRKLCLEDDNKLPVDLRVILTDILPHHTLFGMQKKLSLLAFPHLKALML</sequence>
<protein>
    <recommendedName>
        <fullName evidence="1">Suv3 N-terminal domain-containing protein</fullName>
    </recommendedName>
</protein>
<evidence type="ECO:0000313" key="3">
    <source>
        <dbReference type="Proteomes" id="UP000000305"/>
    </source>
</evidence>
<dbReference type="OrthoDB" id="6692397at2759"/>
<evidence type="ECO:0000313" key="2">
    <source>
        <dbReference type="EMBL" id="EFX66187.1"/>
    </source>
</evidence>
<dbReference type="AlphaFoldDB" id="E9HPZ3"/>
<dbReference type="KEGG" id="dpx:DAPPUDRAFT_332440"/>
<dbReference type="Proteomes" id="UP000000305">
    <property type="component" value="Unassembled WGS sequence"/>
</dbReference>
<feature type="domain" description="Suv3 N-terminal" evidence="1">
    <location>
        <begin position="17"/>
        <end position="58"/>
    </location>
</feature>
<dbReference type="Gene3D" id="1.10.1740.140">
    <property type="match status" value="1"/>
</dbReference>
<name>E9HPZ3_DAPPU</name>